<dbReference type="AlphaFoldDB" id="A0A7S4RKH0"/>
<dbReference type="PANTHER" id="PTHR14614:SF130">
    <property type="entry name" value="PROTEIN-LYSINE N-METHYLTRANSFERASE EEF2KMT"/>
    <property type="match status" value="1"/>
</dbReference>
<evidence type="ECO:0000313" key="1">
    <source>
        <dbReference type="EMBL" id="CAE4616403.1"/>
    </source>
</evidence>
<proteinExistence type="predicted"/>
<dbReference type="InterPro" id="IPR029063">
    <property type="entry name" value="SAM-dependent_MTases_sf"/>
</dbReference>
<dbReference type="Gene3D" id="3.40.50.150">
    <property type="entry name" value="Vaccinia Virus protein VP39"/>
    <property type="match status" value="1"/>
</dbReference>
<sequence>MNRNNNTQDKLKELERVSQSPYELALCRMEYLDDTPTNTSTPEHDAKGGLGLAKDLVDTLEKATDSWQEQQQQHVTETTEQEQTTSSSKELLQILTILENVHAADTDCVLSEEVSRHDGFLRCLNSCQEEGKCDNDKAIQTLAGHVEATYNTDDGIDTNSALPVFTRSELQSRLPLVFELPQDKLPQEEEEELKVLIHLPTDDETEQHDTGFVMWPSAVALSRWITKNPSVVLNAGAACNATNGGVGGGILELGAGCGLVGLTAATLLRQQLELTTQEEEEEKHDGDSYEGGTLFLTDYNPTCLENLIRNIRLNDLGKKTESGRTTSPTVVVGLDFFDQLPEEEAAALQLEVFNNNQNLSSEDQYWLDMDGTQRPQVSLILASDVMAYSNDADLVANTIMTALVEGGRAILVSPSIGRFGVEDFPECCRNVGLDVEVTRLESDHDSEESNLTEEEQDTLVQELESACVGFKENYKFTMFTIDKPITSK</sequence>
<organism evidence="1">
    <name type="scientific">Ditylum brightwellii</name>
    <dbReference type="NCBI Taxonomy" id="49249"/>
    <lineage>
        <taxon>Eukaryota</taxon>
        <taxon>Sar</taxon>
        <taxon>Stramenopiles</taxon>
        <taxon>Ochrophyta</taxon>
        <taxon>Bacillariophyta</taxon>
        <taxon>Mediophyceae</taxon>
        <taxon>Lithodesmiophycidae</taxon>
        <taxon>Lithodesmiales</taxon>
        <taxon>Lithodesmiaceae</taxon>
        <taxon>Ditylum</taxon>
    </lineage>
</organism>
<dbReference type="SUPFAM" id="SSF53335">
    <property type="entry name" value="S-adenosyl-L-methionine-dependent methyltransferases"/>
    <property type="match status" value="1"/>
</dbReference>
<dbReference type="Pfam" id="PF10294">
    <property type="entry name" value="Methyltransf_16"/>
    <property type="match status" value="1"/>
</dbReference>
<dbReference type="PANTHER" id="PTHR14614">
    <property type="entry name" value="HEPATOCELLULAR CARCINOMA-ASSOCIATED ANTIGEN"/>
    <property type="match status" value="1"/>
</dbReference>
<gene>
    <name evidence="1" type="ORF">DBRI00130_LOCUS19727</name>
</gene>
<dbReference type="EMBL" id="HBNS01025014">
    <property type="protein sequence ID" value="CAE4616403.1"/>
    <property type="molecule type" value="Transcribed_RNA"/>
</dbReference>
<name>A0A7S4RKH0_9STRA</name>
<accession>A0A7S4RKH0</accession>
<reference evidence="1" key="1">
    <citation type="submission" date="2021-01" db="EMBL/GenBank/DDBJ databases">
        <authorList>
            <person name="Corre E."/>
            <person name="Pelletier E."/>
            <person name="Niang G."/>
            <person name="Scheremetjew M."/>
            <person name="Finn R."/>
            <person name="Kale V."/>
            <person name="Holt S."/>
            <person name="Cochrane G."/>
            <person name="Meng A."/>
            <person name="Brown T."/>
            <person name="Cohen L."/>
        </authorList>
    </citation>
    <scope>NUCLEOTIDE SEQUENCE</scope>
    <source>
        <strain evidence="1">GSO104</strain>
    </source>
</reference>
<dbReference type="InterPro" id="IPR019410">
    <property type="entry name" value="Methyltransf_16"/>
</dbReference>
<protein>
    <submittedName>
        <fullName evidence="1">Uncharacterized protein</fullName>
    </submittedName>
</protein>